<sequence>MVPGIQYSRGLTLIVGQPLPLASEEDAFWIFISVTPSWIRTRLRPYFRIDKILVDMGINPTSTSICVCTLAFFSFRRTLLPYLNRICDLFLHEGTRPIPFILPYDAIPTPRMGLRVVMQNNLLQFTTKPNVSVFTAWQTFIANVLPPGHLTS</sequence>
<dbReference type="AlphaFoldDB" id="B0DJD2"/>
<evidence type="ECO:0000313" key="2">
    <source>
        <dbReference type="Proteomes" id="UP000001194"/>
    </source>
</evidence>
<dbReference type="Proteomes" id="UP000001194">
    <property type="component" value="Unassembled WGS sequence"/>
</dbReference>
<dbReference type="HOGENOM" id="CLU_144938_0_0_1"/>
<dbReference type="RefSeq" id="XP_001884057.1">
    <property type="nucleotide sequence ID" value="XM_001884022.1"/>
</dbReference>
<name>B0DJD2_LACBS</name>
<organism evidence="2">
    <name type="scientific">Laccaria bicolor (strain S238N-H82 / ATCC MYA-4686)</name>
    <name type="common">Bicoloured deceiver</name>
    <name type="synonym">Laccaria laccata var. bicolor</name>
    <dbReference type="NCBI Taxonomy" id="486041"/>
    <lineage>
        <taxon>Eukaryota</taxon>
        <taxon>Fungi</taxon>
        <taxon>Dikarya</taxon>
        <taxon>Basidiomycota</taxon>
        <taxon>Agaricomycotina</taxon>
        <taxon>Agaricomycetes</taxon>
        <taxon>Agaricomycetidae</taxon>
        <taxon>Agaricales</taxon>
        <taxon>Agaricineae</taxon>
        <taxon>Hydnangiaceae</taxon>
        <taxon>Laccaria</taxon>
    </lineage>
</organism>
<dbReference type="OrthoDB" id="159449at2759"/>
<dbReference type="KEGG" id="lbc:LACBIDRAFT_303353"/>
<gene>
    <name evidence="1" type="ORF">LACBIDRAFT_303353</name>
</gene>
<dbReference type="InParanoid" id="B0DJD2"/>
<accession>B0DJD2</accession>
<reference evidence="1 2" key="1">
    <citation type="journal article" date="2008" name="Nature">
        <title>The genome of Laccaria bicolor provides insights into mycorrhizal symbiosis.</title>
        <authorList>
            <person name="Martin F."/>
            <person name="Aerts A."/>
            <person name="Ahren D."/>
            <person name="Brun A."/>
            <person name="Danchin E.G.J."/>
            <person name="Duchaussoy F."/>
            <person name="Gibon J."/>
            <person name="Kohler A."/>
            <person name="Lindquist E."/>
            <person name="Pereda V."/>
            <person name="Salamov A."/>
            <person name="Shapiro H.J."/>
            <person name="Wuyts J."/>
            <person name="Blaudez D."/>
            <person name="Buee M."/>
            <person name="Brokstein P."/>
            <person name="Canbaeck B."/>
            <person name="Cohen D."/>
            <person name="Courty P.E."/>
            <person name="Coutinho P.M."/>
            <person name="Delaruelle C."/>
            <person name="Detter J.C."/>
            <person name="Deveau A."/>
            <person name="DiFazio S."/>
            <person name="Duplessis S."/>
            <person name="Fraissinet-Tachet L."/>
            <person name="Lucic E."/>
            <person name="Frey-Klett P."/>
            <person name="Fourrey C."/>
            <person name="Feussner I."/>
            <person name="Gay G."/>
            <person name="Grimwood J."/>
            <person name="Hoegger P.J."/>
            <person name="Jain P."/>
            <person name="Kilaru S."/>
            <person name="Labbe J."/>
            <person name="Lin Y.C."/>
            <person name="Legue V."/>
            <person name="Le Tacon F."/>
            <person name="Marmeisse R."/>
            <person name="Melayah D."/>
            <person name="Montanini B."/>
            <person name="Muratet M."/>
            <person name="Nehls U."/>
            <person name="Niculita-Hirzel H."/>
            <person name="Oudot-Le Secq M.P."/>
            <person name="Peter M."/>
            <person name="Quesneville H."/>
            <person name="Rajashekar B."/>
            <person name="Reich M."/>
            <person name="Rouhier N."/>
            <person name="Schmutz J."/>
            <person name="Yin T."/>
            <person name="Chalot M."/>
            <person name="Henrissat B."/>
            <person name="Kuees U."/>
            <person name="Lucas S."/>
            <person name="Van de Peer Y."/>
            <person name="Podila G.K."/>
            <person name="Polle A."/>
            <person name="Pukkila P.J."/>
            <person name="Richardson P.M."/>
            <person name="Rouze P."/>
            <person name="Sanders I.R."/>
            <person name="Stajich J.E."/>
            <person name="Tunlid A."/>
            <person name="Tuskan G."/>
            <person name="Grigoriev I.V."/>
        </authorList>
    </citation>
    <scope>NUCLEOTIDE SEQUENCE [LARGE SCALE GENOMIC DNA]</scope>
    <source>
        <strain evidence="2">S238N-H82 / ATCC MYA-4686</strain>
    </source>
</reference>
<dbReference type="GeneID" id="6079612"/>
<evidence type="ECO:0000313" key="1">
    <source>
        <dbReference type="EMBL" id="EDR05499.1"/>
    </source>
</evidence>
<dbReference type="EMBL" id="DS547113">
    <property type="protein sequence ID" value="EDR05499.1"/>
    <property type="molecule type" value="Genomic_DNA"/>
</dbReference>
<proteinExistence type="predicted"/>
<keyword evidence="2" id="KW-1185">Reference proteome</keyword>
<protein>
    <submittedName>
        <fullName evidence="1">Predicted protein</fullName>
    </submittedName>
</protein>